<comment type="similarity">
    <text evidence="1 11">Belongs to the peptidase A22A family.</text>
</comment>
<feature type="transmembrane region" description="Helical" evidence="11">
    <location>
        <begin position="466"/>
        <end position="485"/>
    </location>
</feature>
<evidence type="ECO:0000256" key="8">
    <source>
        <dbReference type="ARBA" id="ARBA00023136"/>
    </source>
</evidence>
<evidence type="ECO:0000256" key="11">
    <source>
        <dbReference type="RuleBase" id="RU361148"/>
    </source>
</evidence>
<proteinExistence type="inferred from homology"/>
<comment type="function">
    <text evidence="11">Probable subunit of the gamma-secretase complex, an endoprotease complex that catalyzes the intramembrane cleavage of integral membrane proteins such as Notch receptors.</text>
</comment>
<feature type="transmembrane region" description="Helical" evidence="11">
    <location>
        <begin position="436"/>
        <end position="460"/>
    </location>
</feature>
<organism evidence="13">
    <name type="scientific">Tetraselmis sp. GSL018</name>
    <dbReference type="NCBI Taxonomy" id="582737"/>
    <lineage>
        <taxon>Eukaryota</taxon>
        <taxon>Viridiplantae</taxon>
        <taxon>Chlorophyta</taxon>
        <taxon>core chlorophytes</taxon>
        <taxon>Chlorodendrophyceae</taxon>
        <taxon>Chlorodendrales</taxon>
        <taxon>Chlorodendraceae</taxon>
        <taxon>Tetraselmis</taxon>
    </lineage>
</organism>
<evidence type="ECO:0000256" key="1">
    <source>
        <dbReference type="ARBA" id="ARBA00008604"/>
    </source>
</evidence>
<keyword evidence="11" id="KW-0645">Protease</keyword>
<dbReference type="SMART" id="SM00730">
    <property type="entry name" value="PSN"/>
    <property type="match status" value="1"/>
</dbReference>
<dbReference type="EMBL" id="GBEZ01006548">
    <property type="protein sequence ID" value="JAC78857.1"/>
    <property type="molecule type" value="Transcribed_RNA"/>
</dbReference>
<feature type="compositionally biased region" description="Low complexity" evidence="12">
    <location>
        <begin position="338"/>
        <end position="352"/>
    </location>
</feature>
<keyword evidence="8 11" id="KW-0472">Membrane</keyword>
<feature type="non-terminal residue" evidence="13">
    <location>
        <position position="1"/>
    </location>
</feature>
<dbReference type="GO" id="GO:0044351">
    <property type="term" value="P:macropinocytosis"/>
    <property type="evidence" value="ECO:0007669"/>
    <property type="project" value="UniProtKB-ARBA"/>
</dbReference>
<dbReference type="GO" id="GO:0006509">
    <property type="term" value="P:membrane protein ectodomain proteolysis"/>
    <property type="evidence" value="ECO:0007669"/>
    <property type="project" value="TreeGrafter"/>
</dbReference>
<comment type="domain">
    <text evidence="11">The PAL motif is required for normal active site conformation.</text>
</comment>
<evidence type="ECO:0000256" key="6">
    <source>
        <dbReference type="ARBA" id="ARBA00022989"/>
    </source>
</evidence>
<comment type="subunit">
    <text evidence="10">Homodimer. Component of the gamma-secretase complex, a complex composed of a presenilin homodimer, nicastrin, aph1 and pen2.</text>
</comment>
<dbReference type="InterPro" id="IPR006639">
    <property type="entry name" value="Preselin/SPP"/>
</dbReference>
<keyword evidence="3 11" id="KW-0378">Hydrolase</keyword>
<feature type="transmembrane region" description="Helical" evidence="11">
    <location>
        <begin position="165"/>
        <end position="188"/>
    </location>
</feature>
<keyword evidence="2 11" id="KW-0812">Transmembrane</keyword>
<name>A0A061S119_9CHLO</name>
<accession>A0A061S119</accession>
<feature type="region of interest" description="Disordered" evidence="12">
    <location>
        <begin position="263"/>
        <end position="403"/>
    </location>
</feature>
<dbReference type="GO" id="GO:0016485">
    <property type="term" value="P:protein processing"/>
    <property type="evidence" value="ECO:0007669"/>
    <property type="project" value="InterPro"/>
</dbReference>
<dbReference type="InterPro" id="IPR042524">
    <property type="entry name" value="Presenilin_C"/>
</dbReference>
<dbReference type="Pfam" id="PF01080">
    <property type="entry name" value="Presenilin"/>
    <property type="match status" value="1"/>
</dbReference>
<evidence type="ECO:0000256" key="12">
    <source>
        <dbReference type="SAM" id="MobiDB-lite"/>
    </source>
</evidence>
<comment type="function">
    <text evidence="9">Probable catalytic subunit of the gamma-secretase complex, an endoprotease complex that catalyzes the intramembrane cleavage of integral membrane proteins such as Notch receptors. Requires the other members of the gamma-secretase complex to have a protease activity.</text>
</comment>
<dbReference type="EC" id="3.4.23.-" evidence="11"/>
<dbReference type="GO" id="GO:0005789">
    <property type="term" value="C:endoplasmic reticulum membrane"/>
    <property type="evidence" value="ECO:0007669"/>
    <property type="project" value="UniProtKB-SubCell"/>
</dbReference>
<evidence type="ECO:0000256" key="7">
    <source>
        <dbReference type="ARBA" id="ARBA00023034"/>
    </source>
</evidence>
<dbReference type="PANTHER" id="PTHR10202:SF13">
    <property type="entry name" value="PRESENILIN HOMOLOG"/>
    <property type="match status" value="1"/>
</dbReference>
<protein>
    <recommendedName>
        <fullName evidence="11">Presenilin</fullName>
        <ecNumber evidence="11">3.4.23.-</ecNumber>
    </recommendedName>
</protein>
<feature type="region of interest" description="Disordered" evidence="12">
    <location>
        <begin position="1"/>
        <end position="33"/>
    </location>
</feature>
<feature type="transmembrane region" description="Helical" evidence="11">
    <location>
        <begin position="195"/>
        <end position="211"/>
    </location>
</feature>
<feature type="transmembrane region" description="Helical" evidence="11">
    <location>
        <begin position="103"/>
        <end position="124"/>
    </location>
</feature>
<gene>
    <name evidence="13" type="primary">PS1</name>
    <name evidence="13" type="ORF">TSPGSL018_14141</name>
</gene>
<feature type="compositionally biased region" description="Low complexity" evidence="12">
    <location>
        <begin position="282"/>
        <end position="291"/>
    </location>
</feature>
<keyword evidence="6 11" id="KW-1133">Transmembrane helix</keyword>
<evidence type="ECO:0000256" key="2">
    <source>
        <dbReference type="ARBA" id="ARBA00022692"/>
    </source>
</evidence>
<feature type="transmembrane region" description="Helical" evidence="11">
    <location>
        <begin position="131"/>
        <end position="153"/>
    </location>
</feature>
<evidence type="ECO:0000313" key="13">
    <source>
        <dbReference type="EMBL" id="JAC78857.1"/>
    </source>
</evidence>
<feature type="transmembrane region" description="Helical" evidence="11">
    <location>
        <begin position="48"/>
        <end position="69"/>
    </location>
</feature>
<comment type="subcellular location">
    <subcellularLocation>
        <location evidence="11">Endoplasmic reticulum membrane</location>
        <topology evidence="11">Multi-pass membrane protein</topology>
    </subcellularLocation>
    <subcellularLocation>
        <location evidence="11">Golgi apparatus membrane</location>
        <topology evidence="11">Multi-pass membrane protein</topology>
    </subcellularLocation>
</comment>
<sequence>QLLRKEPVLSGRQVDLQNMSENGNTDREHAAPTQFSQKGITESLGEQVTGIVTPVSLCMALTVALVRVLNPDGDSGTSAVAIATAFYREQEDDTTGEKLAGSVVNALIFISVIGGMTFVLFLLFKYKCYKFIFAYMGFAGFNIFFFLTGTLLIKLWQTFHLPLDAISFCYVIYNFAVVGMLSLFFLPVPITMKQGYLIVTGVVVAYIFTLVPEWTTWVMLVAMALYDLCAVLIPGGPLKVLVDLAIERNEEIPALVYESRPVRPGVAPGQWSSRRRAGNRQPEPAAENSEAPEPPLAGSRGVEMAVRDPQQARDPPGPIAEAREDPPQPAGGSDFSQPGGSAPEHAPAAASPTAPPEDDNSALLMEPPAGQDMAHARPARHREHTRTSPAAVPAGELEAGPGDDADLYGMPDSIKLGLGDFIFYSVLVGRASMYDFLTVFASYLAIIAGLGITLLCLAVFQRALPALPFSIVLGVVFYFIARLVLEPFLLPVVTHLLYF</sequence>
<dbReference type="Gene3D" id="1.10.472.100">
    <property type="entry name" value="Presenilin"/>
    <property type="match status" value="1"/>
</dbReference>
<dbReference type="InterPro" id="IPR001108">
    <property type="entry name" value="Peptidase_A22A"/>
</dbReference>
<evidence type="ECO:0000256" key="4">
    <source>
        <dbReference type="ARBA" id="ARBA00022824"/>
    </source>
</evidence>
<dbReference type="GO" id="GO:0042500">
    <property type="term" value="F:aspartic endopeptidase activity, intramembrane cleaving"/>
    <property type="evidence" value="ECO:0007669"/>
    <property type="project" value="InterPro"/>
</dbReference>
<evidence type="ECO:0000256" key="9">
    <source>
        <dbReference type="ARBA" id="ARBA00053367"/>
    </source>
</evidence>
<keyword evidence="5 11" id="KW-0914">Notch signaling pathway</keyword>
<evidence type="ECO:0000256" key="5">
    <source>
        <dbReference type="ARBA" id="ARBA00022976"/>
    </source>
</evidence>
<dbReference type="FunFam" id="1.10.472.100:FF:000003">
    <property type="entry name" value="Presenilin"/>
    <property type="match status" value="1"/>
</dbReference>
<evidence type="ECO:0000256" key="3">
    <source>
        <dbReference type="ARBA" id="ARBA00022801"/>
    </source>
</evidence>
<evidence type="ECO:0000256" key="10">
    <source>
        <dbReference type="ARBA" id="ARBA00066080"/>
    </source>
</evidence>
<dbReference type="GO" id="GO:0000139">
    <property type="term" value="C:Golgi membrane"/>
    <property type="evidence" value="ECO:0007669"/>
    <property type="project" value="UniProtKB-SubCell"/>
</dbReference>
<dbReference type="AlphaFoldDB" id="A0A061S119"/>
<reference evidence="13" key="1">
    <citation type="submission" date="2014-05" db="EMBL/GenBank/DDBJ databases">
        <title>The transcriptome of the halophilic microalga Tetraselmis sp. GSL018 isolated from the Great Salt Lake, Utah.</title>
        <authorList>
            <person name="Jinkerson R.E."/>
            <person name="D'Adamo S."/>
            <person name="Posewitz M.C."/>
        </authorList>
    </citation>
    <scope>NUCLEOTIDE SEQUENCE</scope>
    <source>
        <strain evidence="13">GSL018</strain>
    </source>
</reference>
<keyword evidence="4 11" id="KW-0256">Endoplasmic reticulum</keyword>
<dbReference type="GO" id="GO:0070765">
    <property type="term" value="C:gamma-secretase complex"/>
    <property type="evidence" value="ECO:0007669"/>
    <property type="project" value="UniProtKB-ARBA"/>
</dbReference>
<dbReference type="GO" id="GO:0007219">
    <property type="term" value="P:Notch signaling pathway"/>
    <property type="evidence" value="ECO:0007669"/>
    <property type="project" value="UniProtKB-KW"/>
</dbReference>
<dbReference type="PANTHER" id="PTHR10202">
    <property type="entry name" value="PRESENILIN"/>
    <property type="match status" value="1"/>
</dbReference>
<dbReference type="PRINTS" id="PR01072">
    <property type="entry name" value="PRESENILIN"/>
</dbReference>
<keyword evidence="7 11" id="KW-0333">Golgi apparatus</keyword>